<dbReference type="Pfam" id="PF04932">
    <property type="entry name" value="Wzy_C"/>
    <property type="match status" value="1"/>
</dbReference>
<dbReference type="HOGENOM" id="CLU_691974_0_0_10"/>
<comment type="caution">
    <text evidence="7">The sequence shown here is derived from an EMBL/GenBank/DDBJ whole genome shotgun (WGS) entry which is preliminary data.</text>
</comment>
<evidence type="ECO:0000259" key="6">
    <source>
        <dbReference type="Pfam" id="PF04932"/>
    </source>
</evidence>
<dbReference type="GO" id="GO:0016020">
    <property type="term" value="C:membrane"/>
    <property type="evidence" value="ECO:0007669"/>
    <property type="project" value="UniProtKB-SubCell"/>
</dbReference>
<evidence type="ECO:0000313" key="8">
    <source>
        <dbReference type="Proteomes" id="UP000006420"/>
    </source>
</evidence>
<protein>
    <recommendedName>
        <fullName evidence="6">O-antigen ligase-related domain-containing protein</fullName>
    </recommendedName>
</protein>
<proteinExistence type="predicted"/>
<feature type="transmembrane region" description="Helical" evidence="5">
    <location>
        <begin position="361"/>
        <end position="379"/>
    </location>
</feature>
<dbReference type="InterPro" id="IPR007016">
    <property type="entry name" value="O-antigen_ligase-rel_domated"/>
</dbReference>
<feature type="transmembrane region" description="Helical" evidence="5">
    <location>
        <begin position="153"/>
        <end position="172"/>
    </location>
</feature>
<dbReference type="EMBL" id="ADLW01000010">
    <property type="protein sequence ID" value="EGK05863.1"/>
    <property type="molecule type" value="Genomic_DNA"/>
</dbReference>
<feature type="transmembrane region" description="Helical" evidence="5">
    <location>
        <begin position="6"/>
        <end position="26"/>
    </location>
</feature>
<accession>F8X247</accession>
<dbReference type="RefSeq" id="WP_006843497.1">
    <property type="nucleotide sequence ID" value="NZ_AQWJ01000005.1"/>
</dbReference>
<evidence type="ECO:0000256" key="2">
    <source>
        <dbReference type="ARBA" id="ARBA00022692"/>
    </source>
</evidence>
<dbReference type="Proteomes" id="UP000006420">
    <property type="component" value="Unassembled WGS sequence"/>
</dbReference>
<dbReference type="STRING" id="742767.HMPREF9456_02127"/>
<evidence type="ECO:0000313" key="7">
    <source>
        <dbReference type="EMBL" id="EGK05863.1"/>
    </source>
</evidence>
<evidence type="ECO:0000256" key="1">
    <source>
        <dbReference type="ARBA" id="ARBA00004141"/>
    </source>
</evidence>
<feature type="transmembrane region" description="Helical" evidence="5">
    <location>
        <begin position="218"/>
        <end position="236"/>
    </location>
</feature>
<feature type="transmembrane region" description="Helical" evidence="5">
    <location>
        <begin position="98"/>
        <end position="119"/>
    </location>
</feature>
<name>F8X247_9BACT</name>
<evidence type="ECO:0000256" key="3">
    <source>
        <dbReference type="ARBA" id="ARBA00022989"/>
    </source>
</evidence>
<organism evidence="7 8">
    <name type="scientific">Dysgonomonas mossii DSM 22836</name>
    <dbReference type="NCBI Taxonomy" id="742767"/>
    <lineage>
        <taxon>Bacteria</taxon>
        <taxon>Pseudomonadati</taxon>
        <taxon>Bacteroidota</taxon>
        <taxon>Bacteroidia</taxon>
        <taxon>Bacteroidales</taxon>
        <taxon>Dysgonomonadaceae</taxon>
        <taxon>Dysgonomonas</taxon>
    </lineage>
</organism>
<keyword evidence="4 5" id="KW-0472">Membrane</keyword>
<feature type="transmembrane region" description="Helical" evidence="5">
    <location>
        <begin position="178"/>
        <end position="211"/>
    </location>
</feature>
<gene>
    <name evidence="7" type="ORF">HMPREF9456_02127</name>
</gene>
<dbReference type="AlphaFoldDB" id="F8X247"/>
<evidence type="ECO:0000256" key="4">
    <source>
        <dbReference type="ARBA" id="ARBA00023136"/>
    </source>
</evidence>
<feature type="transmembrane region" description="Helical" evidence="5">
    <location>
        <begin position="334"/>
        <end position="355"/>
    </location>
</feature>
<keyword evidence="3 5" id="KW-1133">Transmembrane helix</keyword>
<feature type="transmembrane region" description="Helical" evidence="5">
    <location>
        <begin position="70"/>
        <end position="91"/>
    </location>
</feature>
<feature type="transmembrane region" description="Helical" evidence="5">
    <location>
        <begin position="38"/>
        <end position="58"/>
    </location>
</feature>
<dbReference type="eggNOG" id="ENOG502ZXMX">
    <property type="taxonomic scope" value="Bacteria"/>
</dbReference>
<feature type="transmembrane region" description="Helical" evidence="5">
    <location>
        <begin position="125"/>
        <end position="141"/>
    </location>
</feature>
<keyword evidence="2 5" id="KW-0812">Transmembrane</keyword>
<keyword evidence="8" id="KW-1185">Reference proteome</keyword>
<feature type="domain" description="O-antigen ligase-related" evidence="6">
    <location>
        <begin position="181"/>
        <end position="314"/>
    </location>
</feature>
<sequence length="390" mass="45555">MKDFWYNNIIFSLLSIFIAVLSYITIDNLFGLLSLKEIYSYDYGIYLSALFGISIMGAVTRNINERIYPFIYLCIYVILIIPIIVFFASSLQDIVKQIIYCSTFIFMFRYGFCLGYYDYEIKKKIKILLIVVLPLLLYMYIKTYFYNKSEIFFISNDGIFSLIVLLPFTLLLGNKKLIYFLFSLICLCALLSLKRSAILSMLFSSVIYVYIYISRKNIFYVLILLAAFCGICFIYINAADVDILKLVSARFSDAGSSGRNDIYNFVYNKFIDENNFSFLYGHGFNAFSADFGMPAHNDIIELYYDFGILGVIPYFITLILLGKNCFKWYKYRSLFLENYASYVIAYISLIVLLLFNCIIYSYYNCILYLALGLNYGYIIRHLKLNIRVHN</sequence>
<reference evidence="7 8" key="1">
    <citation type="submission" date="2011-04" db="EMBL/GenBank/DDBJ databases">
        <title>The Genome Sequence of Dysgonomonas mossii DSM 22836.</title>
        <authorList>
            <consortium name="The Broad Institute Genome Sequencing Platform"/>
            <person name="Earl A."/>
            <person name="Ward D."/>
            <person name="Feldgarden M."/>
            <person name="Gevers D."/>
            <person name="Pudlo N."/>
            <person name="Martens E."/>
            <person name="Allen-Vercoe E."/>
            <person name="Young S.K."/>
            <person name="Zeng Q."/>
            <person name="Gargeya S."/>
            <person name="Fitzgerald M."/>
            <person name="Haas B."/>
            <person name="Abouelleil A."/>
            <person name="Alvarado L."/>
            <person name="Arachchi H.M."/>
            <person name="Berlin A."/>
            <person name="Brown A."/>
            <person name="Chapman S.B."/>
            <person name="Chen Z."/>
            <person name="Dunbar C."/>
            <person name="Freedman E."/>
            <person name="Gearin G."/>
            <person name="Gellesch M."/>
            <person name="Goldberg J."/>
            <person name="Griggs A."/>
            <person name="Gujja S."/>
            <person name="Heiman D."/>
            <person name="Howarth C."/>
            <person name="Larson L."/>
            <person name="Lui A."/>
            <person name="MacDonald P.J.P."/>
            <person name="Mehta T."/>
            <person name="Montmayeur A."/>
            <person name="Murphy C."/>
            <person name="Neiman D."/>
            <person name="Pearson M."/>
            <person name="Priest M."/>
            <person name="Roberts A."/>
            <person name="Saif S."/>
            <person name="Shea T."/>
            <person name="Shenoy N."/>
            <person name="Sisk P."/>
            <person name="Stolte C."/>
            <person name="Sykes S."/>
            <person name="Yandava C."/>
            <person name="Wortman J."/>
            <person name="Nusbaum C."/>
            <person name="Birren B."/>
        </authorList>
    </citation>
    <scope>NUCLEOTIDE SEQUENCE [LARGE SCALE GENOMIC DNA]</scope>
    <source>
        <strain evidence="7 8">DSM 22836</strain>
    </source>
</reference>
<dbReference type="GeneID" id="78082757"/>
<feature type="transmembrane region" description="Helical" evidence="5">
    <location>
        <begin position="302"/>
        <end position="322"/>
    </location>
</feature>
<comment type="subcellular location">
    <subcellularLocation>
        <location evidence="1">Membrane</location>
        <topology evidence="1">Multi-pass membrane protein</topology>
    </subcellularLocation>
</comment>
<evidence type="ECO:0000256" key="5">
    <source>
        <dbReference type="SAM" id="Phobius"/>
    </source>
</evidence>